<evidence type="ECO:0000256" key="1">
    <source>
        <dbReference type="ARBA" id="ARBA00006464"/>
    </source>
</evidence>
<name>A0A926NXA3_9HYPH</name>
<evidence type="ECO:0000256" key="2">
    <source>
        <dbReference type="ARBA" id="ARBA00023169"/>
    </source>
</evidence>
<gene>
    <name evidence="4" type="ORF">HK439_12155</name>
</gene>
<dbReference type="Proteomes" id="UP000598467">
    <property type="component" value="Unassembled WGS sequence"/>
</dbReference>
<dbReference type="Pfam" id="PF02397">
    <property type="entry name" value="Bac_transf"/>
    <property type="match status" value="1"/>
</dbReference>
<dbReference type="GO" id="GO:0016780">
    <property type="term" value="F:phosphotransferase activity, for other substituted phosphate groups"/>
    <property type="evidence" value="ECO:0007669"/>
    <property type="project" value="TreeGrafter"/>
</dbReference>
<reference evidence="4" key="1">
    <citation type="submission" date="2020-05" db="EMBL/GenBank/DDBJ databases">
        <title>Identification of trans-AT polyketide cluster in two marine bacteria, producers of a novel glutaramide-containing polyketide sesbanimide D and analogs.</title>
        <authorList>
            <person name="Kacar D."/>
            <person name="Rodriguez P."/>
            <person name="Canedo L."/>
            <person name="Gonzalez E."/>
            <person name="Galan B."/>
            <person name="De La Calle F."/>
            <person name="Garcia J.L."/>
        </authorList>
    </citation>
    <scope>NUCLEOTIDE SEQUENCE</scope>
    <source>
        <strain evidence="4">PHM038</strain>
    </source>
</reference>
<dbReference type="AlphaFoldDB" id="A0A926NXA3"/>
<evidence type="ECO:0000259" key="3">
    <source>
        <dbReference type="Pfam" id="PF02397"/>
    </source>
</evidence>
<sequence>MRRTLAGLSPAPSTVRWVANAERQTQLGEADLYPAGTVPASPSKAGHALKRTVDILGATTGLVLLAPLLVATAVAIKVNSQGPVVFRQKRHGANGTTFEIYKFRTMYVEQCDESGVRQTVENDPRVTPVGRFLRQSNFDELPQLINVLRGEMSLVGPRPHVPGMLAAGVPYEELDPRYMHRHKVKPGLTGLAQVNGYRGETTTRHAALMRLEFDLAYLEQRSFLLDIKIIFRTAVQEFFKGSGC</sequence>
<keyword evidence="2" id="KW-0270">Exopolysaccharide synthesis</keyword>
<dbReference type="InterPro" id="IPR003362">
    <property type="entry name" value="Bact_transf"/>
</dbReference>
<dbReference type="EMBL" id="JABFCZ010000012">
    <property type="protein sequence ID" value="MBD1547019.1"/>
    <property type="molecule type" value="Genomic_DNA"/>
</dbReference>
<keyword evidence="4" id="KW-0808">Transferase</keyword>
<dbReference type="PANTHER" id="PTHR30576:SF0">
    <property type="entry name" value="UNDECAPRENYL-PHOSPHATE N-ACETYLGALACTOSAMINYL 1-PHOSPHATE TRANSFERASE-RELATED"/>
    <property type="match status" value="1"/>
</dbReference>
<evidence type="ECO:0000313" key="4">
    <source>
        <dbReference type="EMBL" id="MBD1547019.1"/>
    </source>
</evidence>
<dbReference type="PANTHER" id="PTHR30576">
    <property type="entry name" value="COLANIC BIOSYNTHESIS UDP-GLUCOSE LIPID CARRIER TRANSFERASE"/>
    <property type="match status" value="1"/>
</dbReference>
<comment type="caution">
    <text evidence="4">The sequence shown here is derived from an EMBL/GenBank/DDBJ whole genome shotgun (WGS) entry which is preliminary data.</text>
</comment>
<protein>
    <submittedName>
        <fullName evidence="4">Sugar transferase</fullName>
    </submittedName>
</protein>
<accession>A0A926NXA3</accession>
<proteinExistence type="inferred from homology"/>
<organism evidence="4 5">
    <name type="scientific">Roseibium aggregatum</name>
    <dbReference type="NCBI Taxonomy" id="187304"/>
    <lineage>
        <taxon>Bacteria</taxon>
        <taxon>Pseudomonadati</taxon>
        <taxon>Pseudomonadota</taxon>
        <taxon>Alphaproteobacteria</taxon>
        <taxon>Hyphomicrobiales</taxon>
        <taxon>Stappiaceae</taxon>
        <taxon>Roseibium</taxon>
    </lineage>
</organism>
<dbReference type="GO" id="GO:0000271">
    <property type="term" value="P:polysaccharide biosynthetic process"/>
    <property type="evidence" value="ECO:0007669"/>
    <property type="project" value="UniProtKB-KW"/>
</dbReference>
<evidence type="ECO:0000313" key="5">
    <source>
        <dbReference type="Proteomes" id="UP000598467"/>
    </source>
</evidence>
<feature type="domain" description="Bacterial sugar transferase" evidence="3">
    <location>
        <begin position="50"/>
        <end position="236"/>
    </location>
</feature>
<comment type="similarity">
    <text evidence="1">Belongs to the bacterial sugar transferase family.</text>
</comment>